<evidence type="ECO:0000256" key="1">
    <source>
        <dbReference type="ARBA" id="ARBA00004123"/>
    </source>
</evidence>
<feature type="domain" description="RecA family profile 2" evidence="9">
    <location>
        <begin position="312"/>
        <end position="374"/>
    </location>
</feature>
<dbReference type="GO" id="GO:0000794">
    <property type="term" value="C:condensed nuclear chromosome"/>
    <property type="evidence" value="ECO:0007669"/>
    <property type="project" value="TreeGrafter"/>
</dbReference>
<dbReference type="PROSITE" id="PS50162">
    <property type="entry name" value="RECA_2"/>
    <property type="match status" value="1"/>
</dbReference>
<dbReference type="Pfam" id="PF14520">
    <property type="entry name" value="HHH_5"/>
    <property type="match status" value="1"/>
</dbReference>
<dbReference type="EMBL" id="LN483249">
    <property type="protein sequence ID" value="CDZ97916.1"/>
    <property type="molecule type" value="Genomic_DNA"/>
</dbReference>
<dbReference type="PROSITE" id="PS50163">
    <property type="entry name" value="RECA_3"/>
    <property type="match status" value="1"/>
</dbReference>
<dbReference type="GO" id="GO:0000730">
    <property type="term" value="P:DNA recombinase assembly"/>
    <property type="evidence" value="ECO:0007669"/>
    <property type="project" value="TreeGrafter"/>
</dbReference>
<accession>A0A0F7SGB1</accession>
<evidence type="ECO:0000256" key="6">
    <source>
        <dbReference type="RuleBase" id="RU003422"/>
    </source>
</evidence>
<evidence type="ECO:0000256" key="3">
    <source>
        <dbReference type="ARBA" id="ARBA00022741"/>
    </source>
</evidence>
<dbReference type="NCBIfam" id="NF003301">
    <property type="entry name" value="PRK04301.1"/>
    <property type="match status" value="1"/>
</dbReference>
<dbReference type="FunFam" id="1.10.150.20:FF:000008">
    <property type="entry name" value="DNA repair protein RAD51 homolog"/>
    <property type="match status" value="1"/>
</dbReference>
<dbReference type="GO" id="GO:0070192">
    <property type="term" value="P:chromosome organization involved in meiotic cell cycle"/>
    <property type="evidence" value="ECO:0007669"/>
    <property type="project" value="TreeGrafter"/>
</dbReference>
<evidence type="ECO:0000259" key="9">
    <source>
        <dbReference type="PROSITE" id="PS50163"/>
    </source>
</evidence>
<keyword evidence="3 6" id="KW-0547">Nucleotide-binding</keyword>
<dbReference type="GO" id="GO:0005524">
    <property type="term" value="F:ATP binding"/>
    <property type="evidence" value="ECO:0007669"/>
    <property type="project" value="UniProtKB-KW"/>
</dbReference>
<feature type="domain" description="RecA family profile 1" evidence="8">
    <location>
        <begin position="105"/>
        <end position="305"/>
    </location>
</feature>
<keyword evidence="5" id="KW-0539">Nucleus</keyword>
<dbReference type="GO" id="GO:0007131">
    <property type="term" value="P:reciprocal meiotic recombination"/>
    <property type="evidence" value="ECO:0007669"/>
    <property type="project" value="TreeGrafter"/>
</dbReference>
<evidence type="ECO:0000256" key="2">
    <source>
        <dbReference type="ARBA" id="ARBA00007095"/>
    </source>
</evidence>
<dbReference type="InterPro" id="IPR020588">
    <property type="entry name" value="RecA_ATP-bd"/>
</dbReference>
<dbReference type="FunFam" id="3.40.50.300:FF:000092">
    <property type="entry name" value="DNA repair protein Rad51 homolog"/>
    <property type="match status" value="1"/>
</dbReference>
<dbReference type="GO" id="GO:0003690">
    <property type="term" value="F:double-stranded DNA binding"/>
    <property type="evidence" value="ECO:0007669"/>
    <property type="project" value="TreeGrafter"/>
</dbReference>
<feature type="region of interest" description="Disordered" evidence="7">
    <location>
        <begin position="1"/>
        <end position="22"/>
    </location>
</feature>
<comment type="subcellular location">
    <subcellularLocation>
        <location evidence="1">Nucleus</location>
    </subcellularLocation>
</comment>
<dbReference type="GO" id="GO:0140664">
    <property type="term" value="F:ATP-dependent DNA damage sensor activity"/>
    <property type="evidence" value="ECO:0007669"/>
    <property type="project" value="InterPro"/>
</dbReference>
<dbReference type="SUPFAM" id="SSF52540">
    <property type="entry name" value="P-loop containing nucleoside triphosphate hydrolases"/>
    <property type="match status" value="1"/>
</dbReference>
<dbReference type="GO" id="GO:0000723">
    <property type="term" value="P:telomere maintenance"/>
    <property type="evidence" value="ECO:0007669"/>
    <property type="project" value="UniProtKB-ARBA"/>
</dbReference>
<evidence type="ECO:0000256" key="4">
    <source>
        <dbReference type="ARBA" id="ARBA00022840"/>
    </source>
</evidence>
<proteinExistence type="inferred from homology"/>
<evidence type="ECO:0000256" key="7">
    <source>
        <dbReference type="SAM" id="MobiDB-lite"/>
    </source>
</evidence>
<dbReference type="PANTHER" id="PTHR22942">
    <property type="entry name" value="RECA/RAD51/RADA DNA STRAND-PAIRING FAMILY MEMBER"/>
    <property type="match status" value="1"/>
</dbReference>
<evidence type="ECO:0000259" key="8">
    <source>
        <dbReference type="PROSITE" id="PS50162"/>
    </source>
</evidence>
<dbReference type="InterPro" id="IPR027417">
    <property type="entry name" value="P-loop_NTPase"/>
</dbReference>
<dbReference type="InterPro" id="IPR013632">
    <property type="entry name" value="Rad51_C"/>
</dbReference>
<dbReference type="SUPFAM" id="SSF47794">
    <property type="entry name" value="Rad51 N-terminal domain-like"/>
    <property type="match status" value="1"/>
</dbReference>
<dbReference type="PIRSF" id="PIRSF005856">
    <property type="entry name" value="Rad51"/>
    <property type="match status" value="1"/>
</dbReference>
<dbReference type="GO" id="GO:0042802">
    <property type="term" value="F:identical protein binding"/>
    <property type="evidence" value="ECO:0007669"/>
    <property type="project" value="UniProtKB-ARBA"/>
</dbReference>
<evidence type="ECO:0000313" key="10">
    <source>
        <dbReference type="EMBL" id="CDZ97916.1"/>
    </source>
</evidence>
<dbReference type="Pfam" id="PF08423">
    <property type="entry name" value="Rad51"/>
    <property type="match status" value="1"/>
</dbReference>
<dbReference type="CDD" id="cd19513">
    <property type="entry name" value="Rad51"/>
    <property type="match status" value="1"/>
</dbReference>
<dbReference type="InterPro" id="IPR016467">
    <property type="entry name" value="DNA_recomb/repair_RecA-like"/>
</dbReference>
<dbReference type="Gene3D" id="1.10.150.20">
    <property type="entry name" value="5' to 3' exonuclease, C-terminal subdomain"/>
    <property type="match status" value="1"/>
</dbReference>
<organism evidence="10">
    <name type="scientific">Phaffia rhodozyma</name>
    <name type="common">Yeast</name>
    <name type="synonym">Xanthophyllomyces dendrorhous</name>
    <dbReference type="NCBI Taxonomy" id="264483"/>
    <lineage>
        <taxon>Eukaryota</taxon>
        <taxon>Fungi</taxon>
        <taxon>Dikarya</taxon>
        <taxon>Basidiomycota</taxon>
        <taxon>Agaricomycotina</taxon>
        <taxon>Tremellomycetes</taxon>
        <taxon>Cystofilobasidiales</taxon>
        <taxon>Mrakiaceae</taxon>
        <taxon>Phaffia</taxon>
    </lineage>
</organism>
<protein>
    <submittedName>
        <fullName evidence="10">Dna repair protein rad51</fullName>
    </submittedName>
</protein>
<sequence>MDDLTQQTNQNELVGAEEEGDFGDESIGPLLVIKLSESGISPADCKKLQDAGLHTVESVAFTPKKTLIGIKGISEAKADKILIEANKLVPMGFTTATEFHQRRSELVCISTGSKVLDTLLGGTFILSTPLRHYRRVTKASGPSLVYSVNAGGIETGAITELIGEFRTGKSQLCHTLAVTCQLPITMGGGEGKCLYIDTEGTFRPVRVLAVAERFGLNGEEVLDNIAYARAYNSDHQQKLLLQASAMMAESRFSLLIVDSCTSLYRVDFSGRGELSARQIHLAKFLRTLMRLADEYGIAVVVTNQVVASVDGGAMMGPDKKPIGGNIMAHAATTRLFLSKHRGSNRKCKVYDSPCLPESDCLFSINADGIGEPEEMDDN</sequence>
<dbReference type="PANTHER" id="PTHR22942:SF39">
    <property type="entry name" value="DNA REPAIR PROTEIN RAD51 HOMOLOG 1"/>
    <property type="match status" value="1"/>
</dbReference>
<dbReference type="InterPro" id="IPR003593">
    <property type="entry name" value="AAA+_ATPase"/>
</dbReference>
<dbReference type="GO" id="GO:0006312">
    <property type="term" value="P:mitotic recombination"/>
    <property type="evidence" value="ECO:0007669"/>
    <property type="project" value="UniProtKB-ARBA"/>
</dbReference>
<dbReference type="GO" id="GO:0042148">
    <property type="term" value="P:DNA strand invasion"/>
    <property type="evidence" value="ECO:0007669"/>
    <property type="project" value="TreeGrafter"/>
</dbReference>
<evidence type="ECO:0000256" key="5">
    <source>
        <dbReference type="ARBA" id="ARBA00023242"/>
    </source>
</evidence>
<dbReference type="AlphaFoldDB" id="A0A0F7SGB1"/>
<dbReference type="Gene3D" id="3.40.50.300">
    <property type="entry name" value="P-loop containing nucleotide triphosphate hydrolases"/>
    <property type="match status" value="1"/>
</dbReference>
<keyword evidence="4 6" id="KW-0067">ATP-binding</keyword>
<reference evidence="10" key="1">
    <citation type="submission" date="2014-08" db="EMBL/GenBank/DDBJ databases">
        <authorList>
            <person name="Sharma Rahul"/>
            <person name="Thines Marco"/>
        </authorList>
    </citation>
    <scope>NUCLEOTIDE SEQUENCE</scope>
</reference>
<dbReference type="GO" id="GO:0003697">
    <property type="term" value="F:single-stranded DNA binding"/>
    <property type="evidence" value="ECO:0007669"/>
    <property type="project" value="TreeGrafter"/>
</dbReference>
<dbReference type="SMART" id="SM00382">
    <property type="entry name" value="AAA"/>
    <property type="match status" value="1"/>
</dbReference>
<dbReference type="InterPro" id="IPR020587">
    <property type="entry name" value="RecA_monomer-monomer_interface"/>
</dbReference>
<feature type="compositionally biased region" description="Polar residues" evidence="7">
    <location>
        <begin position="1"/>
        <end position="12"/>
    </location>
</feature>
<name>A0A0F7SGB1_PHARH</name>
<dbReference type="GO" id="GO:0000150">
    <property type="term" value="F:DNA strand exchange activity"/>
    <property type="evidence" value="ECO:0007669"/>
    <property type="project" value="UniProtKB-ARBA"/>
</dbReference>
<dbReference type="InterPro" id="IPR010995">
    <property type="entry name" value="DNA_repair_Rad51/TF_NusA_a-hlx"/>
</dbReference>
<comment type="similarity">
    <text evidence="2">Belongs to the RecA family. RAD51 subfamily.</text>
</comment>